<gene>
    <name evidence="1" type="ORF">NCTC10429_03151</name>
</gene>
<reference evidence="1 2" key="1">
    <citation type="submission" date="2018-06" db="EMBL/GenBank/DDBJ databases">
        <authorList>
            <consortium name="Pathogen Informatics"/>
            <person name="Doyle S."/>
        </authorList>
    </citation>
    <scope>NUCLEOTIDE SEQUENCE [LARGE SCALE GENOMIC DNA]</scope>
    <source>
        <strain evidence="1 2">NCTC10429</strain>
    </source>
</reference>
<proteinExistence type="predicted"/>
<evidence type="ECO:0000313" key="1">
    <source>
        <dbReference type="EMBL" id="STL92098.1"/>
    </source>
</evidence>
<dbReference type="Proteomes" id="UP000254088">
    <property type="component" value="Unassembled WGS sequence"/>
</dbReference>
<dbReference type="EMBL" id="UGEX01000001">
    <property type="protein sequence ID" value="STL92098.1"/>
    <property type="molecule type" value="Genomic_DNA"/>
</dbReference>
<organism evidence="1 2">
    <name type="scientific">Escherichia coli</name>
    <dbReference type="NCBI Taxonomy" id="562"/>
    <lineage>
        <taxon>Bacteria</taxon>
        <taxon>Pseudomonadati</taxon>
        <taxon>Pseudomonadota</taxon>
        <taxon>Gammaproteobacteria</taxon>
        <taxon>Enterobacterales</taxon>
        <taxon>Enterobacteriaceae</taxon>
        <taxon>Escherichia</taxon>
    </lineage>
</organism>
<accession>A0A377CES7</accession>
<sequence length="67" mass="7067">MAITVLTDLLNKGRNTDVDSLLCGEVSQIQGTMIPLWIVISAPSDRASSISGAVAHDSPLNGKNNPY</sequence>
<protein>
    <submittedName>
        <fullName evidence="1">Uncharacterized protein</fullName>
    </submittedName>
</protein>
<name>A0A377CES7_ECOLX</name>
<dbReference type="AlphaFoldDB" id="A0A377CES7"/>
<evidence type="ECO:0000313" key="2">
    <source>
        <dbReference type="Proteomes" id="UP000254088"/>
    </source>
</evidence>